<keyword evidence="2" id="KW-1185">Reference proteome</keyword>
<gene>
    <name evidence="1" type="ORF">GCM10023346_43960</name>
</gene>
<protein>
    <submittedName>
        <fullName evidence="1">Uncharacterized protein</fullName>
    </submittedName>
</protein>
<proteinExistence type="predicted"/>
<accession>A0ABP9STA2</accession>
<comment type="caution">
    <text evidence="1">The sequence shown here is derived from an EMBL/GenBank/DDBJ whole genome shotgun (WGS) entry which is preliminary data.</text>
</comment>
<evidence type="ECO:0000313" key="1">
    <source>
        <dbReference type="EMBL" id="GAA5200861.1"/>
    </source>
</evidence>
<sequence>MDPIWFIKAPFERVVTETTEWLNGLGGRSFTRLREPLPSMLQNLEPWAMPSWKQLVVSTAADEWTAVFTQGSDIGTANVVGTRLDCLNIRTSHQPHLTHDGKIVSYGSTALWIHSGARHIRSIQASYQSRWLWTLFGDPQPFEDLDKYTAKKIPDRFTLASLNEYCRALGIERDNSGFYGSNGLLVEEDTSSWTSKPGDKLSREHLT</sequence>
<name>A0ABP9STA2_9MICC</name>
<organism evidence="1 2">
    <name type="scientific">Arthrobacter gyeryongensis</name>
    <dbReference type="NCBI Taxonomy" id="1650592"/>
    <lineage>
        <taxon>Bacteria</taxon>
        <taxon>Bacillati</taxon>
        <taxon>Actinomycetota</taxon>
        <taxon>Actinomycetes</taxon>
        <taxon>Micrococcales</taxon>
        <taxon>Micrococcaceae</taxon>
        <taxon>Arthrobacter</taxon>
    </lineage>
</organism>
<reference evidence="2" key="1">
    <citation type="journal article" date="2019" name="Int. J. Syst. Evol. Microbiol.">
        <title>The Global Catalogue of Microorganisms (GCM) 10K type strain sequencing project: providing services to taxonomists for standard genome sequencing and annotation.</title>
        <authorList>
            <consortium name="The Broad Institute Genomics Platform"/>
            <consortium name="The Broad Institute Genome Sequencing Center for Infectious Disease"/>
            <person name="Wu L."/>
            <person name="Ma J."/>
        </authorList>
    </citation>
    <scope>NUCLEOTIDE SEQUENCE [LARGE SCALE GENOMIC DNA]</scope>
    <source>
        <strain evidence="2">JCM 18514</strain>
    </source>
</reference>
<dbReference type="EMBL" id="BAABKK010000033">
    <property type="protein sequence ID" value="GAA5200861.1"/>
    <property type="molecule type" value="Genomic_DNA"/>
</dbReference>
<evidence type="ECO:0000313" key="2">
    <source>
        <dbReference type="Proteomes" id="UP001500200"/>
    </source>
</evidence>
<dbReference type="Proteomes" id="UP001500200">
    <property type="component" value="Unassembled WGS sequence"/>
</dbReference>